<dbReference type="Pfam" id="PF00255">
    <property type="entry name" value="GSHPx"/>
    <property type="match status" value="1"/>
</dbReference>
<proteinExistence type="inferred from homology"/>
<evidence type="ECO:0000256" key="5">
    <source>
        <dbReference type="RuleBase" id="RU000499"/>
    </source>
</evidence>
<dbReference type="SUPFAM" id="SSF52833">
    <property type="entry name" value="Thioredoxin-like"/>
    <property type="match status" value="1"/>
</dbReference>
<evidence type="ECO:0000313" key="7">
    <source>
        <dbReference type="EMBL" id="VXD03661.1"/>
    </source>
</evidence>
<feature type="transmembrane region" description="Helical" evidence="6">
    <location>
        <begin position="9"/>
        <end position="29"/>
    </location>
</feature>
<dbReference type="GO" id="GO:0004601">
    <property type="term" value="F:peroxidase activity"/>
    <property type="evidence" value="ECO:0007669"/>
    <property type="project" value="UniProtKB-KW"/>
</dbReference>
<name>A0A654DEA7_SPHMU</name>
<sequence>MFQKKIKKMLFIILFIVAVIAAGVAYYLFTNGNVKVDMALKSATLYDFKVKGLDGSSIDFAQFKGKKILVVNTASKCGFTPQYEGLERLYKRFSDKLVIVGFPSNDFLDQEPGKDAEIAAFCQRNYGVTFPMAAKIDVKGKRQAPIYQWLTNRSLNGVESSAVLWNFQKYLIDENGRLIKHFPPKTDPEDPAIVALID</sequence>
<dbReference type="PANTHER" id="PTHR11592:SF78">
    <property type="entry name" value="GLUTATHIONE PEROXIDASE"/>
    <property type="match status" value="1"/>
</dbReference>
<reference evidence="7 8" key="1">
    <citation type="submission" date="2019-10" db="EMBL/GenBank/DDBJ databases">
        <authorList>
            <person name="Karimi E."/>
        </authorList>
    </citation>
    <scope>NUCLEOTIDE SEQUENCE [LARGE SCALE GENOMIC DNA]</scope>
    <source>
        <strain evidence="7">Sphingobacterium sp. 8BC</strain>
    </source>
</reference>
<dbReference type="PRINTS" id="PR01011">
    <property type="entry name" value="GLUTPROXDASE"/>
</dbReference>
<dbReference type="AlphaFoldDB" id="A0A654DEA7"/>
<dbReference type="PROSITE" id="PS00460">
    <property type="entry name" value="GLUTATHIONE_PEROXID_1"/>
    <property type="match status" value="1"/>
</dbReference>
<keyword evidence="6" id="KW-0812">Transmembrane</keyword>
<keyword evidence="2 5" id="KW-0575">Peroxidase</keyword>
<dbReference type="Proteomes" id="UP000432350">
    <property type="component" value="Unassembled WGS sequence"/>
</dbReference>
<dbReference type="Gene3D" id="3.40.30.10">
    <property type="entry name" value="Glutaredoxin"/>
    <property type="match status" value="1"/>
</dbReference>
<dbReference type="GO" id="GO:0006979">
    <property type="term" value="P:response to oxidative stress"/>
    <property type="evidence" value="ECO:0007669"/>
    <property type="project" value="InterPro"/>
</dbReference>
<keyword evidence="6" id="KW-0472">Membrane</keyword>
<feature type="active site" evidence="4">
    <location>
        <position position="77"/>
    </location>
</feature>
<dbReference type="FunFam" id="3.40.30.10:FF:000010">
    <property type="entry name" value="Glutathione peroxidase"/>
    <property type="match status" value="1"/>
</dbReference>
<dbReference type="InterPro" id="IPR036249">
    <property type="entry name" value="Thioredoxin-like_sf"/>
</dbReference>
<accession>A0A654DEA7</accession>
<dbReference type="InterPro" id="IPR029759">
    <property type="entry name" value="GPX_AS"/>
</dbReference>
<evidence type="ECO:0000256" key="3">
    <source>
        <dbReference type="ARBA" id="ARBA00023002"/>
    </source>
</evidence>
<evidence type="ECO:0000256" key="2">
    <source>
        <dbReference type="ARBA" id="ARBA00022559"/>
    </source>
</evidence>
<dbReference type="PIRSF" id="PIRSF000303">
    <property type="entry name" value="Glutathion_perox"/>
    <property type="match status" value="1"/>
</dbReference>
<evidence type="ECO:0000256" key="1">
    <source>
        <dbReference type="ARBA" id="ARBA00006926"/>
    </source>
</evidence>
<keyword evidence="6" id="KW-1133">Transmembrane helix</keyword>
<organism evidence="7 8">
    <name type="scientific">Sphingobacterium multivorum</name>
    <dbReference type="NCBI Taxonomy" id="28454"/>
    <lineage>
        <taxon>Bacteria</taxon>
        <taxon>Pseudomonadati</taxon>
        <taxon>Bacteroidota</taxon>
        <taxon>Sphingobacteriia</taxon>
        <taxon>Sphingobacteriales</taxon>
        <taxon>Sphingobacteriaceae</taxon>
        <taxon>Sphingobacterium</taxon>
    </lineage>
</organism>
<keyword evidence="3 5" id="KW-0560">Oxidoreductase</keyword>
<dbReference type="InterPro" id="IPR000889">
    <property type="entry name" value="Glutathione_peroxidase"/>
</dbReference>
<evidence type="ECO:0000256" key="4">
    <source>
        <dbReference type="PIRSR" id="PIRSR000303-1"/>
    </source>
</evidence>
<evidence type="ECO:0000256" key="6">
    <source>
        <dbReference type="SAM" id="Phobius"/>
    </source>
</evidence>
<dbReference type="CDD" id="cd00340">
    <property type="entry name" value="GSH_Peroxidase"/>
    <property type="match status" value="1"/>
</dbReference>
<protein>
    <recommendedName>
        <fullName evidence="5">Glutathione peroxidase</fullName>
    </recommendedName>
</protein>
<evidence type="ECO:0000313" key="8">
    <source>
        <dbReference type="Proteomes" id="UP000432350"/>
    </source>
</evidence>
<dbReference type="PANTHER" id="PTHR11592">
    <property type="entry name" value="GLUTATHIONE PEROXIDASE"/>
    <property type="match status" value="1"/>
</dbReference>
<dbReference type="PROSITE" id="PS51355">
    <property type="entry name" value="GLUTATHIONE_PEROXID_3"/>
    <property type="match status" value="1"/>
</dbReference>
<comment type="similarity">
    <text evidence="1 5">Belongs to the glutathione peroxidase family.</text>
</comment>
<gene>
    <name evidence="7" type="ORF">SPHINGO8BC_60068</name>
</gene>
<dbReference type="EMBL" id="CABWMV010000025">
    <property type="protein sequence ID" value="VXD03661.1"/>
    <property type="molecule type" value="Genomic_DNA"/>
</dbReference>